<feature type="chain" id="PRO_5019760589" evidence="5">
    <location>
        <begin position="32"/>
        <end position="161"/>
    </location>
</feature>
<keyword evidence="3 5" id="KW-0732">Signal</keyword>
<gene>
    <name evidence="6" type="primary">csgB</name>
    <name evidence="6" type="ORF">NCTC12126_01798</name>
</gene>
<evidence type="ECO:0000313" key="7">
    <source>
        <dbReference type="Proteomes" id="UP000351155"/>
    </source>
</evidence>
<evidence type="ECO:0000256" key="4">
    <source>
        <dbReference type="ARBA" id="ARBA00023263"/>
    </source>
</evidence>
<sequence length="161" mass="17149">MIYSQVQGDNMKNSSLFMMFTLLGVPGFVTAAGSDLAHTEYNFAVNELSRSSLNQAAIIGQQGVNNDAQVRQGGSKLLSVVSQEGTGNRARVDQSGTYNFAYIAQSGSSNDASITQGAFGNTAMIIQKGSGNKANITQYGTQKTAVVVQRQSQMAIRVIQR</sequence>
<evidence type="ECO:0000256" key="1">
    <source>
        <dbReference type="ARBA" id="ARBA00004561"/>
    </source>
</evidence>
<dbReference type="AlphaFoldDB" id="A0A484X8Y6"/>
<evidence type="ECO:0000256" key="2">
    <source>
        <dbReference type="ARBA" id="ARBA00009766"/>
    </source>
</evidence>
<comment type="similarity">
    <text evidence="2">Belongs to the CsgA/CsgB family.</text>
</comment>
<dbReference type="GO" id="GO:0009289">
    <property type="term" value="C:pilus"/>
    <property type="evidence" value="ECO:0007669"/>
    <property type="project" value="UniProtKB-SubCell"/>
</dbReference>
<evidence type="ECO:0000313" key="6">
    <source>
        <dbReference type="EMBL" id="VFS19736.1"/>
    </source>
</evidence>
<dbReference type="NCBIfam" id="NF007506">
    <property type="entry name" value="PRK10101.1"/>
    <property type="match status" value="1"/>
</dbReference>
<feature type="signal peptide" evidence="5">
    <location>
        <begin position="1"/>
        <end position="31"/>
    </location>
</feature>
<keyword evidence="4" id="KW-0281">Fimbrium</keyword>
<dbReference type="Pfam" id="PF07012">
    <property type="entry name" value="Curlin_rpt"/>
    <property type="match status" value="1"/>
</dbReference>
<reference evidence="6 7" key="1">
    <citation type="submission" date="2019-03" db="EMBL/GenBank/DDBJ databases">
        <authorList>
            <consortium name="Pathogen Informatics"/>
        </authorList>
    </citation>
    <scope>NUCLEOTIDE SEQUENCE [LARGE SCALE GENOMIC DNA]</scope>
    <source>
        <strain evidence="6 7">NCTC12126</strain>
    </source>
</reference>
<dbReference type="EMBL" id="CAADIW010000008">
    <property type="protein sequence ID" value="VFS19736.1"/>
    <property type="molecule type" value="Genomic_DNA"/>
</dbReference>
<name>A0A484X8Y6_9ENTR</name>
<evidence type="ECO:0000256" key="3">
    <source>
        <dbReference type="ARBA" id="ARBA00022729"/>
    </source>
</evidence>
<accession>A0A484X8Y6</accession>
<protein>
    <submittedName>
        <fullName evidence="6">Minor curlin subunit</fullName>
    </submittedName>
</protein>
<dbReference type="Proteomes" id="UP000351155">
    <property type="component" value="Unassembled WGS sequence"/>
</dbReference>
<dbReference type="GO" id="GO:0007155">
    <property type="term" value="P:cell adhesion"/>
    <property type="evidence" value="ECO:0007669"/>
    <property type="project" value="InterPro"/>
</dbReference>
<comment type="subcellular location">
    <subcellularLocation>
        <location evidence="1">Fimbrium</location>
    </subcellularLocation>
</comment>
<dbReference type="InterPro" id="IPR009742">
    <property type="entry name" value="Curlin_rpt"/>
</dbReference>
<organism evidence="6 7">
    <name type="scientific">Enterobacter cancerogenus</name>
    <dbReference type="NCBI Taxonomy" id="69218"/>
    <lineage>
        <taxon>Bacteria</taxon>
        <taxon>Pseudomonadati</taxon>
        <taxon>Pseudomonadota</taxon>
        <taxon>Gammaproteobacteria</taxon>
        <taxon>Enterobacterales</taxon>
        <taxon>Enterobacteriaceae</taxon>
        <taxon>Enterobacter</taxon>
        <taxon>Enterobacter cloacae complex</taxon>
    </lineage>
</organism>
<proteinExistence type="inferred from homology"/>
<evidence type="ECO:0000256" key="5">
    <source>
        <dbReference type="SAM" id="SignalP"/>
    </source>
</evidence>